<dbReference type="RefSeq" id="WP_047765665.1">
    <property type="nucleotide sequence ID" value="NZ_LAQL01000017.1"/>
</dbReference>
<proteinExistence type="inferred from homology"/>
<comment type="caution">
    <text evidence="5">The sequence shown here is derived from an EMBL/GenBank/DDBJ whole genome shotgun (WGS) entry which is preliminary data.</text>
</comment>
<dbReference type="PANTHER" id="PTHR43434">
    <property type="entry name" value="PHOSPHOGLYCOLATE PHOSPHATASE"/>
    <property type="match status" value="1"/>
</dbReference>
<dbReference type="GO" id="GO:0005829">
    <property type="term" value="C:cytosol"/>
    <property type="evidence" value="ECO:0007669"/>
    <property type="project" value="TreeGrafter"/>
</dbReference>
<evidence type="ECO:0000313" key="6">
    <source>
        <dbReference type="Proteomes" id="UP000035444"/>
    </source>
</evidence>
<dbReference type="STRING" id="1489064.WH96_18205"/>
<reference evidence="5 6" key="1">
    <citation type="submission" date="2015-03" db="EMBL/GenBank/DDBJ databases">
        <title>Genome Sequence of Kiloniella spongiae MEBiC09566, isolated from a marine sponge.</title>
        <authorList>
            <person name="Shao Z."/>
            <person name="Wang L."/>
            <person name="Li X."/>
        </authorList>
    </citation>
    <scope>NUCLEOTIDE SEQUENCE [LARGE SCALE GENOMIC DNA]</scope>
    <source>
        <strain evidence="5 6">MEBiC09566</strain>
    </source>
</reference>
<dbReference type="Gene3D" id="1.10.150.240">
    <property type="entry name" value="Putative phosphatase, domain 2"/>
    <property type="match status" value="1"/>
</dbReference>
<name>A0A0H2MET8_9PROT</name>
<protein>
    <recommendedName>
        <fullName evidence="4">phosphoglycolate phosphatase</fullName>
        <ecNumber evidence="4">3.1.3.18</ecNumber>
    </recommendedName>
</protein>
<dbReference type="Pfam" id="PF13419">
    <property type="entry name" value="HAD_2"/>
    <property type="match status" value="1"/>
</dbReference>
<dbReference type="FunFam" id="3.40.50.1000:FF:000022">
    <property type="entry name" value="Phosphoglycolate phosphatase"/>
    <property type="match status" value="1"/>
</dbReference>
<dbReference type="SUPFAM" id="SSF56784">
    <property type="entry name" value="HAD-like"/>
    <property type="match status" value="1"/>
</dbReference>
<accession>A0A0H2MET8</accession>
<dbReference type="Gene3D" id="3.40.50.1000">
    <property type="entry name" value="HAD superfamily/HAD-like"/>
    <property type="match status" value="1"/>
</dbReference>
<dbReference type="InterPro" id="IPR050155">
    <property type="entry name" value="HAD-like_hydrolase_sf"/>
</dbReference>
<evidence type="ECO:0000256" key="2">
    <source>
        <dbReference type="ARBA" id="ARBA00004818"/>
    </source>
</evidence>
<dbReference type="SFLD" id="SFLDG01129">
    <property type="entry name" value="C1.5:_HAD__Beta-PGM__Phosphata"/>
    <property type="match status" value="1"/>
</dbReference>
<dbReference type="GO" id="GO:0006281">
    <property type="term" value="P:DNA repair"/>
    <property type="evidence" value="ECO:0007669"/>
    <property type="project" value="TreeGrafter"/>
</dbReference>
<comment type="catalytic activity">
    <reaction evidence="1">
        <text>2-phosphoglycolate + H2O = glycolate + phosphate</text>
        <dbReference type="Rhea" id="RHEA:14369"/>
        <dbReference type="ChEBI" id="CHEBI:15377"/>
        <dbReference type="ChEBI" id="CHEBI:29805"/>
        <dbReference type="ChEBI" id="CHEBI:43474"/>
        <dbReference type="ChEBI" id="CHEBI:58033"/>
        <dbReference type="EC" id="3.1.3.18"/>
    </reaction>
</comment>
<dbReference type="InterPro" id="IPR006439">
    <property type="entry name" value="HAD-SF_hydro_IA"/>
</dbReference>
<gene>
    <name evidence="5" type="ORF">WH96_18205</name>
</gene>
<dbReference type="SFLD" id="SFLDS00003">
    <property type="entry name" value="Haloacid_Dehalogenase"/>
    <property type="match status" value="1"/>
</dbReference>
<evidence type="ECO:0000256" key="3">
    <source>
        <dbReference type="ARBA" id="ARBA00006171"/>
    </source>
</evidence>
<dbReference type="EMBL" id="LAQL01000017">
    <property type="protein sequence ID" value="KLN59252.1"/>
    <property type="molecule type" value="Genomic_DNA"/>
</dbReference>
<dbReference type="AlphaFoldDB" id="A0A0H2MET8"/>
<sequence>MTKRNVLVFDLDGTLIESAPDLALSLRILLKSEGRREPDLIEVKSMIGDGATKLVERGYAATGSALSDDELQEKVEKFLEIYADNLVVDTHLYENCRAVLKSLQTKGWKLLICTNKPYAPTLEIMNRLDLNGLFDKAVGGDSYPIKKPAPDHILKLLDETGVRPEQAIMIGDGVNDVLAAKSARIPSILFTHGYGTEAAKAQKPDVIIDTFLELEDAINSLA</sequence>
<dbReference type="GO" id="GO:0008967">
    <property type="term" value="F:phosphoglycolate phosphatase activity"/>
    <property type="evidence" value="ECO:0007669"/>
    <property type="project" value="UniProtKB-EC"/>
</dbReference>
<keyword evidence="6" id="KW-1185">Reference proteome</keyword>
<dbReference type="Proteomes" id="UP000035444">
    <property type="component" value="Unassembled WGS sequence"/>
</dbReference>
<dbReference type="InterPro" id="IPR041492">
    <property type="entry name" value="HAD_2"/>
</dbReference>
<dbReference type="InterPro" id="IPR023214">
    <property type="entry name" value="HAD_sf"/>
</dbReference>
<dbReference type="PANTHER" id="PTHR43434:SF1">
    <property type="entry name" value="PHOSPHOGLYCOLATE PHOSPHATASE"/>
    <property type="match status" value="1"/>
</dbReference>
<dbReference type="SFLD" id="SFLDG01135">
    <property type="entry name" value="C1.5.6:_HAD__Beta-PGM__Phospha"/>
    <property type="match status" value="1"/>
</dbReference>
<organism evidence="5 6">
    <name type="scientific">Kiloniella spongiae</name>
    <dbReference type="NCBI Taxonomy" id="1489064"/>
    <lineage>
        <taxon>Bacteria</taxon>
        <taxon>Pseudomonadati</taxon>
        <taxon>Pseudomonadota</taxon>
        <taxon>Alphaproteobacteria</taxon>
        <taxon>Rhodospirillales</taxon>
        <taxon>Kiloniellaceae</taxon>
        <taxon>Kiloniella</taxon>
    </lineage>
</organism>
<evidence type="ECO:0000256" key="1">
    <source>
        <dbReference type="ARBA" id="ARBA00000830"/>
    </source>
</evidence>
<dbReference type="InterPro" id="IPR036412">
    <property type="entry name" value="HAD-like_sf"/>
</dbReference>
<comment type="similarity">
    <text evidence="3">Belongs to the HAD-like hydrolase superfamily. CbbY/CbbZ/Gph/YieH family.</text>
</comment>
<dbReference type="PRINTS" id="PR00413">
    <property type="entry name" value="HADHALOGNASE"/>
</dbReference>
<dbReference type="InterPro" id="IPR023198">
    <property type="entry name" value="PGP-like_dom2"/>
</dbReference>
<dbReference type="NCBIfam" id="TIGR01549">
    <property type="entry name" value="HAD-SF-IA-v1"/>
    <property type="match status" value="1"/>
</dbReference>
<dbReference type="EC" id="3.1.3.18" evidence="4"/>
<evidence type="ECO:0000313" key="5">
    <source>
        <dbReference type="EMBL" id="KLN59252.1"/>
    </source>
</evidence>
<evidence type="ECO:0000256" key="4">
    <source>
        <dbReference type="ARBA" id="ARBA00013078"/>
    </source>
</evidence>
<comment type="pathway">
    <text evidence="2">Organic acid metabolism; glycolate biosynthesis; glycolate from 2-phosphoglycolate: step 1/1.</text>
</comment>